<organism evidence="1 2">
    <name type="scientific">Seiridium cardinale</name>
    <dbReference type="NCBI Taxonomy" id="138064"/>
    <lineage>
        <taxon>Eukaryota</taxon>
        <taxon>Fungi</taxon>
        <taxon>Dikarya</taxon>
        <taxon>Ascomycota</taxon>
        <taxon>Pezizomycotina</taxon>
        <taxon>Sordariomycetes</taxon>
        <taxon>Xylariomycetidae</taxon>
        <taxon>Amphisphaeriales</taxon>
        <taxon>Sporocadaceae</taxon>
        <taxon>Seiridium</taxon>
    </lineage>
</organism>
<comment type="caution">
    <text evidence="1">The sequence shown here is derived from an EMBL/GenBank/DDBJ whole genome shotgun (WGS) entry which is preliminary data.</text>
</comment>
<protein>
    <submittedName>
        <fullName evidence="1">DUF3604 domain-containing protein</fullName>
    </submittedName>
</protein>
<dbReference type="Proteomes" id="UP001465668">
    <property type="component" value="Unassembled WGS sequence"/>
</dbReference>
<dbReference type="EMBL" id="JARVKM010000001">
    <property type="protein sequence ID" value="KAK9784059.1"/>
    <property type="molecule type" value="Genomic_DNA"/>
</dbReference>
<keyword evidence="2" id="KW-1185">Reference proteome</keyword>
<accession>A0ABR2YA05</accession>
<sequence length="236" mass="25507">MIDVVGGFALLTHQAGHRFHHSARSHREGQSNPTALEAIHIIIRPFAHRRRRGNATTDLEGLSACVSLTKEGGEPNRDQKLSLPDQGWTVPSWTTSLSSDSGYLPSLSITDPHGSVVGETSDLITANSSLPVPSALFAYLHKVAGLDVVGYTANDFNITKQRWNAALVTTKKTNSEGEFGIFPGTEWCRNSAAGGDHNVVFLEDPVVHPPEFDKHGNVAQSLEWNEDGPAELIPVA</sequence>
<gene>
    <name evidence="1" type="ORF">SCAR479_00618</name>
</gene>
<name>A0ABR2YA05_9PEZI</name>
<evidence type="ECO:0000313" key="2">
    <source>
        <dbReference type="Proteomes" id="UP001465668"/>
    </source>
</evidence>
<reference evidence="1 2" key="1">
    <citation type="submission" date="2024-02" db="EMBL/GenBank/DDBJ databases">
        <title>First draft genome assembly of two strains of Seiridium cardinale.</title>
        <authorList>
            <person name="Emiliani G."/>
            <person name="Scali E."/>
        </authorList>
    </citation>
    <scope>NUCLEOTIDE SEQUENCE [LARGE SCALE GENOMIC DNA]</scope>
    <source>
        <strain evidence="1 2">BM-138-000479</strain>
    </source>
</reference>
<evidence type="ECO:0000313" key="1">
    <source>
        <dbReference type="EMBL" id="KAK9784059.1"/>
    </source>
</evidence>
<proteinExistence type="predicted"/>